<keyword evidence="2" id="KW-0238">DNA-binding</keyword>
<dbReference type="AlphaFoldDB" id="A0A212JDP5"/>
<dbReference type="SMART" id="SM00342">
    <property type="entry name" value="HTH_ARAC"/>
    <property type="match status" value="1"/>
</dbReference>
<keyword evidence="3" id="KW-0804">Transcription</keyword>
<dbReference type="InterPro" id="IPR018060">
    <property type="entry name" value="HTH_AraC"/>
</dbReference>
<dbReference type="GO" id="GO:0003700">
    <property type="term" value="F:DNA-binding transcription factor activity"/>
    <property type="evidence" value="ECO:0007669"/>
    <property type="project" value="InterPro"/>
</dbReference>
<dbReference type="PRINTS" id="PR00032">
    <property type="entry name" value="HTHARAC"/>
</dbReference>
<protein>
    <recommendedName>
        <fullName evidence="4">HTH araC/xylS-type domain-containing protein</fullName>
    </recommendedName>
</protein>
<dbReference type="Pfam" id="PF12833">
    <property type="entry name" value="HTH_18"/>
    <property type="match status" value="1"/>
</dbReference>
<dbReference type="SUPFAM" id="SSF51215">
    <property type="entry name" value="Regulatory protein AraC"/>
    <property type="match status" value="1"/>
</dbReference>
<dbReference type="SUPFAM" id="SSF46689">
    <property type="entry name" value="Homeodomain-like"/>
    <property type="match status" value="2"/>
</dbReference>
<dbReference type="InterPro" id="IPR037923">
    <property type="entry name" value="HTH-like"/>
</dbReference>
<proteinExistence type="predicted"/>
<dbReference type="EMBL" id="FLUM01000001">
    <property type="protein sequence ID" value="SBV97385.1"/>
    <property type="molecule type" value="Genomic_DNA"/>
</dbReference>
<dbReference type="PROSITE" id="PS01124">
    <property type="entry name" value="HTH_ARAC_FAMILY_2"/>
    <property type="match status" value="1"/>
</dbReference>
<organism evidence="5">
    <name type="scientific">uncultured Dysgonomonas sp</name>
    <dbReference type="NCBI Taxonomy" id="206096"/>
    <lineage>
        <taxon>Bacteria</taxon>
        <taxon>Pseudomonadati</taxon>
        <taxon>Bacteroidota</taxon>
        <taxon>Bacteroidia</taxon>
        <taxon>Bacteroidales</taxon>
        <taxon>Dysgonomonadaceae</taxon>
        <taxon>Dysgonomonas</taxon>
        <taxon>environmental samples</taxon>
    </lineage>
</organism>
<reference evidence="5" key="1">
    <citation type="submission" date="2016-04" db="EMBL/GenBank/DDBJ databases">
        <authorList>
            <person name="Evans L.H."/>
            <person name="Alamgir A."/>
            <person name="Owens N."/>
            <person name="Weber N.D."/>
            <person name="Virtaneva K."/>
            <person name="Barbian K."/>
            <person name="Babar A."/>
            <person name="Rosenke K."/>
        </authorList>
    </citation>
    <scope>NUCLEOTIDE SEQUENCE</scope>
    <source>
        <strain evidence="5">86-1</strain>
    </source>
</reference>
<evidence type="ECO:0000313" key="5">
    <source>
        <dbReference type="EMBL" id="SBV97385.1"/>
    </source>
</evidence>
<evidence type="ECO:0000256" key="2">
    <source>
        <dbReference type="ARBA" id="ARBA00023125"/>
    </source>
</evidence>
<dbReference type="InterPro" id="IPR020449">
    <property type="entry name" value="Tscrpt_reg_AraC-type_HTH"/>
</dbReference>
<dbReference type="InterPro" id="IPR018062">
    <property type="entry name" value="HTH_AraC-typ_CS"/>
</dbReference>
<dbReference type="PANTHER" id="PTHR43280:SF28">
    <property type="entry name" value="HTH-TYPE TRANSCRIPTIONAL ACTIVATOR RHAS"/>
    <property type="match status" value="1"/>
</dbReference>
<dbReference type="GO" id="GO:0043565">
    <property type="term" value="F:sequence-specific DNA binding"/>
    <property type="evidence" value="ECO:0007669"/>
    <property type="project" value="InterPro"/>
</dbReference>
<dbReference type="PROSITE" id="PS00041">
    <property type="entry name" value="HTH_ARAC_FAMILY_1"/>
    <property type="match status" value="1"/>
</dbReference>
<keyword evidence="1" id="KW-0805">Transcription regulation</keyword>
<dbReference type="RefSeq" id="WP_296940229.1">
    <property type="nucleotide sequence ID" value="NZ_LT599032.1"/>
</dbReference>
<sequence>MYTIADNFDFILLNIGYSELNANWNWKNIYSPFARIYYVKGGEARTKIGGKLYTLKPDHIYLTPPFTLHNDECDGYFSLYYIHFYERVMNKESVFDKYDFPIGIKAESLDFLLTERLLKINPERHLRNLDPELYDNFPNFSQYIADNNKIPRHSIIETQGILYQLMAKFFETAKVKSDNRDSRIISGLKYIHENTDKDISIDQLAAIACITKDHFIRLFRKEMKCTPLKYINLKKIEKAQLLLLTTGISIRDIALELAIDNISYFNRMFKQHVGQTPSEYRSEYNKQRVFGNIGD</sequence>
<feature type="domain" description="HTH araC/xylS-type" evidence="4">
    <location>
        <begin position="185"/>
        <end position="283"/>
    </location>
</feature>
<gene>
    <name evidence="5" type="ORF">KL86DYS1_11896</name>
</gene>
<dbReference type="InterPro" id="IPR009057">
    <property type="entry name" value="Homeodomain-like_sf"/>
</dbReference>
<evidence type="ECO:0000256" key="1">
    <source>
        <dbReference type="ARBA" id="ARBA00023015"/>
    </source>
</evidence>
<dbReference type="Gene3D" id="1.10.10.60">
    <property type="entry name" value="Homeodomain-like"/>
    <property type="match status" value="2"/>
</dbReference>
<dbReference type="PANTHER" id="PTHR43280">
    <property type="entry name" value="ARAC-FAMILY TRANSCRIPTIONAL REGULATOR"/>
    <property type="match status" value="1"/>
</dbReference>
<name>A0A212JDP5_9BACT</name>
<evidence type="ECO:0000256" key="3">
    <source>
        <dbReference type="ARBA" id="ARBA00023163"/>
    </source>
</evidence>
<accession>A0A212JDP5</accession>
<evidence type="ECO:0000259" key="4">
    <source>
        <dbReference type="PROSITE" id="PS01124"/>
    </source>
</evidence>